<dbReference type="Proteomes" id="UP000254589">
    <property type="component" value="Unassembled WGS sequence"/>
</dbReference>
<dbReference type="RefSeq" id="WP_237171366.1">
    <property type="nucleotide sequence ID" value="NZ_CP010310.2"/>
</dbReference>
<sequence>MMDSTLRIRLLLAMQTALLGRIIPNIRAVSCGVVGGDIKIKVIFDGAVSDLGREMIDEVGSEVASHFEDANVDVECVRMDVPQKIRDKALDWYVYLRKE</sequence>
<protein>
    <submittedName>
        <fullName evidence="1">Uncharacterized protein</fullName>
    </submittedName>
</protein>
<evidence type="ECO:0000313" key="2">
    <source>
        <dbReference type="Proteomes" id="UP000254589"/>
    </source>
</evidence>
<organism evidence="1 2">
    <name type="scientific">Pandoraea pulmonicola</name>
    <dbReference type="NCBI Taxonomy" id="93221"/>
    <lineage>
        <taxon>Bacteria</taxon>
        <taxon>Pseudomonadati</taxon>
        <taxon>Pseudomonadota</taxon>
        <taxon>Betaproteobacteria</taxon>
        <taxon>Burkholderiales</taxon>
        <taxon>Burkholderiaceae</taxon>
        <taxon>Pandoraea</taxon>
    </lineage>
</organism>
<proteinExistence type="predicted"/>
<dbReference type="EMBL" id="UGSJ01000001">
    <property type="protein sequence ID" value="SUA90414.1"/>
    <property type="molecule type" value="Genomic_DNA"/>
</dbReference>
<name>A0AAJ4ZBU0_PANPU</name>
<reference evidence="1 2" key="1">
    <citation type="submission" date="2018-06" db="EMBL/GenBank/DDBJ databases">
        <authorList>
            <consortium name="Pathogen Informatics"/>
            <person name="Doyle S."/>
        </authorList>
    </citation>
    <scope>NUCLEOTIDE SEQUENCE [LARGE SCALE GENOMIC DNA]</scope>
    <source>
        <strain evidence="1 2">NCTC13159</strain>
    </source>
</reference>
<accession>A0AAJ4ZBU0</accession>
<evidence type="ECO:0000313" key="1">
    <source>
        <dbReference type="EMBL" id="SUA90414.1"/>
    </source>
</evidence>
<dbReference type="InterPro" id="IPR058702">
    <property type="entry name" value="MafI2-like"/>
</dbReference>
<dbReference type="AlphaFoldDB" id="A0AAJ4ZBU0"/>
<gene>
    <name evidence="1" type="ORF">NCTC13159_01897</name>
</gene>
<dbReference type="Pfam" id="PF26541">
    <property type="entry name" value="MafI2"/>
    <property type="match status" value="1"/>
</dbReference>
<comment type="caution">
    <text evidence="1">The sequence shown here is derived from an EMBL/GenBank/DDBJ whole genome shotgun (WGS) entry which is preliminary data.</text>
</comment>